<dbReference type="RefSeq" id="WP_005559422.1">
    <property type="nucleotide sequence ID" value="NZ_AOIB01000038.1"/>
</dbReference>
<keyword evidence="4" id="KW-1185">Reference proteome</keyword>
<reference evidence="3 4" key="1">
    <citation type="journal article" date="2014" name="PLoS Genet.">
        <title>Phylogenetically driven sequencing of extremely halophilic archaea reveals strategies for static and dynamic osmo-response.</title>
        <authorList>
            <person name="Becker E.A."/>
            <person name="Seitzer P.M."/>
            <person name="Tritt A."/>
            <person name="Larsen D."/>
            <person name="Krusor M."/>
            <person name="Yao A.I."/>
            <person name="Wu D."/>
            <person name="Madern D."/>
            <person name="Eisen J.A."/>
            <person name="Darling A.E."/>
            <person name="Facciotti M.T."/>
        </authorList>
    </citation>
    <scope>NUCLEOTIDE SEQUENCE [LARGE SCALE GENOMIC DNA]</scope>
    <source>
        <strain evidence="3 4">DSM 10524</strain>
    </source>
</reference>
<proteinExistence type="inferred from homology"/>
<dbReference type="Gene3D" id="3.40.50.620">
    <property type="entry name" value="HUPs"/>
    <property type="match status" value="1"/>
</dbReference>
<dbReference type="AlphaFoldDB" id="L9WX80"/>
<evidence type="ECO:0000313" key="4">
    <source>
        <dbReference type="Proteomes" id="UP000011688"/>
    </source>
</evidence>
<evidence type="ECO:0000256" key="1">
    <source>
        <dbReference type="ARBA" id="ARBA00008791"/>
    </source>
</evidence>
<protein>
    <submittedName>
        <fullName evidence="3">UspA domain-containing protein</fullName>
    </submittedName>
</protein>
<sequence>MSQNDGSDAPIRSILAPTDGSDAAEAVLERALRFAELEGATVHVLSVVDTTANPMRFGVAEVADLDRARTELVDGIVDACGGRTSGLEVRGAVRRGRPTATILEYAEEHGIDLLVVGRTGRGGVADALLGSTADRLVRQAPIPVVVVPTGDGSDDRSCGAE</sequence>
<comment type="similarity">
    <text evidence="1">Belongs to the universal stress protein A family.</text>
</comment>
<dbReference type="InterPro" id="IPR014729">
    <property type="entry name" value="Rossmann-like_a/b/a_fold"/>
</dbReference>
<dbReference type="PANTHER" id="PTHR46268">
    <property type="entry name" value="STRESS RESPONSE PROTEIN NHAX"/>
    <property type="match status" value="1"/>
</dbReference>
<dbReference type="PANTHER" id="PTHR46268:SF6">
    <property type="entry name" value="UNIVERSAL STRESS PROTEIN UP12"/>
    <property type="match status" value="1"/>
</dbReference>
<accession>L9WX80</accession>
<gene>
    <name evidence="3" type="ORF">C491_19827</name>
</gene>
<evidence type="ECO:0000259" key="2">
    <source>
        <dbReference type="Pfam" id="PF00582"/>
    </source>
</evidence>
<dbReference type="OrthoDB" id="105697at2157"/>
<comment type="caution">
    <text evidence="3">The sequence shown here is derived from an EMBL/GenBank/DDBJ whole genome shotgun (WGS) entry which is preliminary data.</text>
</comment>
<dbReference type="PRINTS" id="PR01438">
    <property type="entry name" value="UNVRSLSTRESS"/>
</dbReference>
<organism evidence="3 4">
    <name type="scientific">Natronococcus amylolyticus DSM 10524</name>
    <dbReference type="NCBI Taxonomy" id="1227497"/>
    <lineage>
        <taxon>Archaea</taxon>
        <taxon>Methanobacteriati</taxon>
        <taxon>Methanobacteriota</taxon>
        <taxon>Stenosarchaea group</taxon>
        <taxon>Halobacteria</taxon>
        <taxon>Halobacteriales</taxon>
        <taxon>Natrialbaceae</taxon>
        <taxon>Natronococcus</taxon>
    </lineage>
</organism>
<dbReference type="InterPro" id="IPR006016">
    <property type="entry name" value="UspA"/>
</dbReference>
<dbReference type="EMBL" id="AOIB01000038">
    <property type="protein sequence ID" value="ELY54079.1"/>
    <property type="molecule type" value="Genomic_DNA"/>
</dbReference>
<dbReference type="SUPFAM" id="SSF52402">
    <property type="entry name" value="Adenine nucleotide alpha hydrolases-like"/>
    <property type="match status" value="1"/>
</dbReference>
<dbReference type="STRING" id="1227497.C491_19827"/>
<feature type="domain" description="UspA" evidence="2">
    <location>
        <begin position="11"/>
        <end position="148"/>
    </location>
</feature>
<dbReference type="InterPro" id="IPR006015">
    <property type="entry name" value="Universal_stress_UspA"/>
</dbReference>
<dbReference type="Pfam" id="PF00582">
    <property type="entry name" value="Usp"/>
    <property type="match status" value="1"/>
</dbReference>
<dbReference type="eggNOG" id="arCOG02053">
    <property type="taxonomic scope" value="Archaea"/>
</dbReference>
<dbReference type="Proteomes" id="UP000011688">
    <property type="component" value="Unassembled WGS sequence"/>
</dbReference>
<name>L9WX80_9EURY</name>
<evidence type="ECO:0000313" key="3">
    <source>
        <dbReference type="EMBL" id="ELY54079.1"/>
    </source>
</evidence>
<dbReference type="CDD" id="cd00293">
    <property type="entry name" value="USP-like"/>
    <property type="match status" value="1"/>
</dbReference>